<dbReference type="InParanoid" id="A0A1E7ET25"/>
<evidence type="ECO:0000313" key="2">
    <source>
        <dbReference type="EMBL" id="OEU08996.1"/>
    </source>
</evidence>
<feature type="compositionally biased region" description="Basic and acidic residues" evidence="1">
    <location>
        <begin position="25"/>
        <end position="34"/>
    </location>
</feature>
<dbReference type="KEGG" id="fcy:FRACYDRAFT_249341"/>
<feature type="compositionally biased region" description="Low complexity" evidence="1">
    <location>
        <begin position="13"/>
        <end position="24"/>
    </location>
</feature>
<protein>
    <submittedName>
        <fullName evidence="2">Uncharacterized protein</fullName>
    </submittedName>
</protein>
<sequence>MINQVPRFCSFNTTRSSSSVSSNRSNKDSSDRIKKTETKKRVRFYKKVKVKSTIHVKHYTNQEIEACWYTPAEYNNIIEGMYLTLDLMKISLAPYNCLFSNSSSSSKCKDDKSSSLSSLYCSRGLENLSIEGGLKHSTRIRRQNAIWSVLDEQNVQYEEAILQRTLVYDVVKISNAYRYHTRIPEKKARSMGRIDAADEESLSASSSALLIELDNNINGNCEDDETSSVSSYSSLETTIVAASTTQSSAPITIITYESKNSSSDDKKNHLSYRRGGPTKRRWSFVNTRVQSCIPLCA</sequence>
<dbReference type="AlphaFoldDB" id="A0A1E7ET25"/>
<feature type="region of interest" description="Disordered" evidence="1">
    <location>
        <begin position="13"/>
        <end position="34"/>
    </location>
</feature>
<organism evidence="2 3">
    <name type="scientific">Fragilariopsis cylindrus CCMP1102</name>
    <dbReference type="NCBI Taxonomy" id="635003"/>
    <lineage>
        <taxon>Eukaryota</taxon>
        <taxon>Sar</taxon>
        <taxon>Stramenopiles</taxon>
        <taxon>Ochrophyta</taxon>
        <taxon>Bacillariophyta</taxon>
        <taxon>Bacillariophyceae</taxon>
        <taxon>Bacillariophycidae</taxon>
        <taxon>Bacillariales</taxon>
        <taxon>Bacillariaceae</taxon>
        <taxon>Fragilariopsis</taxon>
    </lineage>
</organism>
<reference evidence="2 3" key="1">
    <citation type="submission" date="2016-09" db="EMBL/GenBank/DDBJ databases">
        <title>Extensive genetic diversity and differential bi-allelic expression allows diatom success in the polar Southern Ocean.</title>
        <authorList>
            <consortium name="DOE Joint Genome Institute"/>
            <person name="Mock T."/>
            <person name="Otillar R.P."/>
            <person name="Strauss J."/>
            <person name="Dupont C."/>
            <person name="Frickenhaus S."/>
            <person name="Maumus F."/>
            <person name="Mcmullan M."/>
            <person name="Sanges R."/>
            <person name="Schmutz J."/>
            <person name="Toseland A."/>
            <person name="Valas R."/>
            <person name="Veluchamy A."/>
            <person name="Ward B.J."/>
            <person name="Allen A."/>
            <person name="Barry K."/>
            <person name="Falciatore A."/>
            <person name="Ferrante M."/>
            <person name="Fortunato A.E."/>
            <person name="Gloeckner G."/>
            <person name="Gruber A."/>
            <person name="Hipkin R."/>
            <person name="Janech M."/>
            <person name="Kroth P."/>
            <person name="Leese F."/>
            <person name="Lindquist E."/>
            <person name="Lyon B.R."/>
            <person name="Martin J."/>
            <person name="Mayer C."/>
            <person name="Parker M."/>
            <person name="Quesneville H."/>
            <person name="Raymond J."/>
            <person name="Uhlig C."/>
            <person name="Valentin K.U."/>
            <person name="Worden A.Z."/>
            <person name="Armbrust E.V."/>
            <person name="Bowler C."/>
            <person name="Green B."/>
            <person name="Moulton V."/>
            <person name="Van Oosterhout C."/>
            <person name="Grigoriev I."/>
        </authorList>
    </citation>
    <scope>NUCLEOTIDE SEQUENCE [LARGE SCALE GENOMIC DNA]</scope>
    <source>
        <strain evidence="2 3">CCMP1102</strain>
    </source>
</reference>
<dbReference type="OrthoDB" id="55693at2759"/>
<dbReference type="EMBL" id="KV784378">
    <property type="protein sequence ID" value="OEU08996.1"/>
    <property type="molecule type" value="Genomic_DNA"/>
</dbReference>
<evidence type="ECO:0000313" key="3">
    <source>
        <dbReference type="Proteomes" id="UP000095751"/>
    </source>
</evidence>
<name>A0A1E7ET25_9STRA</name>
<accession>A0A1E7ET25</accession>
<proteinExistence type="predicted"/>
<keyword evidence="3" id="KW-1185">Reference proteome</keyword>
<evidence type="ECO:0000256" key="1">
    <source>
        <dbReference type="SAM" id="MobiDB-lite"/>
    </source>
</evidence>
<dbReference type="Proteomes" id="UP000095751">
    <property type="component" value="Unassembled WGS sequence"/>
</dbReference>
<gene>
    <name evidence="2" type="ORF">FRACYDRAFT_249341</name>
</gene>